<evidence type="ECO:0000313" key="3">
    <source>
        <dbReference type="Proteomes" id="UP000243524"/>
    </source>
</evidence>
<proteinExistence type="predicted"/>
<comment type="caution">
    <text evidence="2">The sequence shown here is derived from an EMBL/GenBank/DDBJ whole genome shotgun (WGS) entry which is preliminary data.</text>
</comment>
<dbReference type="AlphaFoldDB" id="A0A2I0QR34"/>
<dbReference type="Gene3D" id="3.10.450.50">
    <property type="match status" value="1"/>
</dbReference>
<evidence type="ECO:0000313" key="2">
    <source>
        <dbReference type="EMBL" id="PKR76794.1"/>
    </source>
</evidence>
<gene>
    <name evidence="2" type="ORF">CEY16_13320</name>
</gene>
<keyword evidence="1" id="KW-0732">Signal</keyword>
<feature type="chain" id="PRO_5039662259" evidence="1">
    <location>
        <begin position="19"/>
        <end position="173"/>
    </location>
</feature>
<accession>A0A2I0QR34</accession>
<dbReference type="PROSITE" id="PS51257">
    <property type="entry name" value="PROKAR_LIPOPROTEIN"/>
    <property type="match status" value="1"/>
</dbReference>
<organism evidence="2 3">
    <name type="scientific">Halalkalibacillus sediminis</name>
    <dbReference type="NCBI Taxonomy" id="2018042"/>
    <lineage>
        <taxon>Bacteria</taxon>
        <taxon>Bacillati</taxon>
        <taxon>Bacillota</taxon>
        <taxon>Bacilli</taxon>
        <taxon>Bacillales</taxon>
        <taxon>Bacillaceae</taxon>
        <taxon>Halalkalibacillus</taxon>
    </lineage>
</organism>
<evidence type="ECO:0000256" key="1">
    <source>
        <dbReference type="SAM" id="SignalP"/>
    </source>
</evidence>
<sequence>MRKVILAMLISLVGLSFMGCSGPEQKVKNVTNNYYQALINEDFEKAFEMLYLYDFAEDKHPTDGTTLNKKKAKEFYLKKVEVLKENNYKVTDFEITKVRKEDGHTSFAEVKLNVEVNGESIEWHETVDEWEGKAWIIDEHDPFAKYRDGKMNFDFEKELEENEMTMVEEENTF</sequence>
<dbReference type="OrthoDB" id="2968547at2"/>
<name>A0A2I0QR34_9BACI</name>
<protein>
    <submittedName>
        <fullName evidence="2">Uncharacterized protein</fullName>
    </submittedName>
</protein>
<dbReference type="Proteomes" id="UP000243524">
    <property type="component" value="Unassembled WGS sequence"/>
</dbReference>
<keyword evidence="3" id="KW-1185">Reference proteome</keyword>
<feature type="signal peptide" evidence="1">
    <location>
        <begin position="1"/>
        <end position="18"/>
    </location>
</feature>
<reference evidence="2 3" key="1">
    <citation type="submission" date="2017-06" db="EMBL/GenBank/DDBJ databases">
        <title>the draft geome sequence of Illustriluteabacillus marina B3227.</title>
        <authorList>
            <person name="He R.-H."/>
            <person name="Du Z.-J."/>
        </authorList>
    </citation>
    <scope>NUCLEOTIDE SEQUENCE [LARGE SCALE GENOMIC DNA]</scope>
    <source>
        <strain evidence="2 3">B3227</strain>
    </source>
</reference>
<dbReference type="RefSeq" id="WP_101332544.1">
    <property type="nucleotide sequence ID" value="NZ_PJNH01000004.1"/>
</dbReference>
<dbReference type="EMBL" id="PJNH01000004">
    <property type="protein sequence ID" value="PKR76794.1"/>
    <property type="molecule type" value="Genomic_DNA"/>
</dbReference>